<comment type="caution">
    <text evidence="1">The sequence shown here is derived from an EMBL/GenBank/DDBJ whole genome shotgun (WGS) entry which is preliminary data.</text>
</comment>
<proteinExistence type="predicted"/>
<sequence length="121" mass="14519">MSEELDFKVFTRRHGKYDAYKITRIPNGWNVKFLVHSGNCNPKGEPYLYDNFRQDYICYPNKLPDILELLWQYADDLTRNELQDKINEIAEWVSVCERAHPSWNDITNNYRCVLNERSKKV</sequence>
<name>A0A0F9C4F9_9ZZZZ</name>
<evidence type="ECO:0000313" key="1">
    <source>
        <dbReference type="EMBL" id="KKL21157.1"/>
    </source>
</evidence>
<dbReference type="AlphaFoldDB" id="A0A0F9C4F9"/>
<accession>A0A0F9C4F9</accession>
<dbReference type="InterPro" id="IPR048474">
    <property type="entry name" value="M1E1E6-like_sf"/>
</dbReference>
<gene>
    <name evidence="1" type="ORF">LCGC14_2448230</name>
</gene>
<reference evidence="1" key="1">
    <citation type="journal article" date="2015" name="Nature">
        <title>Complex archaea that bridge the gap between prokaryotes and eukaryotes.</title>
        <authorList>
            <person name="Spang A."/>
            <person name="Saw J.H."/>
            <person name="Jorgensen S.L."/>
            <person name="Zaremba-Niedzwiedzka K."/>
            <person name="Martijn J."/>
            <person name="Lind A.E."/>
            <person name="van Eijk R."/>
            <person name="Schleper C."/>
            <person name="Guy L."/>
            <person name="Ettema T.J."/>
        </authorList>
    </citation>
    <scope>NUCLEOTIDE SEQUENCE</scope>
</reference>
<dbReference type="EMBL" id="LAZR01037832">
    <property type="protein sequence ID" value="KKL21157.1"/>
    <property type="molecule type" value="Genomic_DNA"/>
</dbReference>
<dbReference type="Gene3D" id="3.30.2210.10">
    <property type="entry name" value="Integron cassette protein superfamily"/>
    <property type="match status" value="1"/>
</dbReference>
<organism evidence="1">
    <name type="scientific">marine sediment metagenome</name>
    <dbReference type="NCBI Taxonomy" id="412755"/>
    <lineage>
        <taxon>unclassified sequences</taxon>
        <taxon>metagenomes</taxon>
        <taxon>ecological metagenomes</taxon>
    </lineage>
</organism>
<protein>
    <submittedName>
        <fullName evidence="1">Uncharacterized protein</fullName>
    </submittedName>
</protein>